<protein>
    <submittedName>
        <fullName evidence="1">Uncharacterized protein</fullName>
    </submittedName>
</protein>
<dbReference type="Proteomes" id="UP001430953">
    <property type="component" value="Unassembled WGS sequence"/>
</dbReference>
<proteinExistence type="predicted"/>
<accession>A0AAW2H1M1</accession>
<name>A0AAW2H1M1_9HYME</name>
<dbReference type="EMBL" id="JADYXP020000001">
    <property type="protein sequence ID" value="KAL0133435.1"/>
    <property type="molecule type" value="Genomic_DNA"/>
</dbReference>
<gene>
    <name evidence="1" type="ORF">PUN28_000876</name>
</gene>
<dbReference type="AlphaFoldDB" id="A0AAW2H1M1"/>
<evidence type="ECO:0000313" key="1">
    <source>
        <dbReference type="EMBL" id="KAL0133435.1"/>
    </source>
</evidence>
<keyword evidence="2" id="KW-1185">Reference proteome</keyword>
<reference evidence="1 2" key="1">
    <citation type="submission" date="2023-03" db="EMBL/GenBank/DDBJ databases">
        <title>High recombination rates correlate with genetic variation in Cardiocondyla obscurior ants.</title>
        <authorList>
            <person name="Errbii M."/>
        </authorList>
    </citation>
    <scope>NUCLEOTIDE SEQUENCE [LARGE SCALE GENOMIC DNA]</scope>
    <source>
        <strain evidence="1">Alpha-2009</strain>
        <tissue evidence="1">Whole body</tissue>
    </source>
</reference>
<organism evidence="1 2">
    <name type="scientific">Cardiocondyla obscurior</name>
    <dbReference type="NCBI Taxonomy" id="286306"/>
    <lineage>
        <taxon>Eukaryota</taxon>
        <taxon>Metazoa</taxon>
        <taxon>Ecdysozoa</taxon>
        <taxon>Arthropoda</taxon>
        <taxon>Hexapoda</taxon>
        <taxon>Insecta</taxon>
        <taxon>Pterygota</taxon>
        <taxon>Neoptera</taxon>
        <taxon>Endopterygota</taxon>
        <taxon>Hymenoptera</taxon>
        <taxon>Apocrita</taxon>
        <taxon>Aculeata</taxon>
        <taxon>Formicoidea</taxon>
        <taxon>Formicidae</taxon>
        <taxon>Myrmicinae</taxon>
        <taxon>Cardiocondyla</taxon>
    </lineage>
</organism>
<sequence length="98" mass="10738">MKRSNHLSRFTVYPVCCTGYDTVLFARADTLLQLTRGECSTGHERVGHGACPVFTDPNRSSGTASIICNARSNGTSQLTFKDDGKHDTIIVKNLSYII</sequence>
<comment type="caution">
    <text evidence="1">The sequence shown here is derived from an EMBL/GenBank/DDBJ whole genome shotgun (WGS) entry which is preliminary data.</text>
</comment>
<evidence type="ECO:0000313" key="2">
    <source>
        <dbReference type="Proteomes" id="UP001430953"/>
    </source>
</evidence>